<keyword evidence="1" id="KW-0732">Signal</keyword>
<evidence type="ECO:0000313" key="3">
    <source>
        <dbReference type="Proteomes" id="UP000000759"/>
    </source>
</evidence>
<proteinExistence type="predicted"/>
<accession>B7FW12</accession>
<keyword evidence="3" id="KW-1185">Reference proteome</keyword>
<evidence type="ECO:0000313" key="2">
    <source>
        <dbReference type="EMBL" id="EEC49720.1"/>
    </source>
</evidence>
<name>B7FW12_PHATC</name>
<dbReference type="InParanoid" id="B7FW12"/>
<feature type="chain" id="PRO_5002852729" evidence="1">
    <location>
        <begin position="18"/>
        <end position="172"/>
    </location>
</feature>
<protein>
    <submittedName>
        <fullName evidence="2">Uncharacterized protein</fullName>
    </submittedName>
</protein>
<dbReference type="AlphaFoldDB" id="B7FW12"/>
<evidence type="ECO:0000256" key="1">
    <source>
        <dbReference type="SAM" id="SignalP"/>
    </source>
</evidence>
<dbReference type="Proteomes" id="UP000000759">
    <property type="component" value="Chromosome 5"/>
</dbReference>
<reference evidence="2 3" key="1">
    <citation type="journal article" date="2008" name="Nature">
        <title>The Phaeodactylum genome reveals the evolutionary history of diatom genomes.</title>
        <authorList>
            <person name="Bowler C."/>
            <person name="Allen A.E."/>
            <person name="Badger J.H."/>
            <person name="Grimwood J."/>
            <person name="Jabbari K."/>
            <person name="Kuo A."/>
            <person name="Maheswari U."/>
            <person name="Martens C."/>
            <person name="Maumus F."/>
            <person name="Otillar R.P."/>
            <person name="Rayko E."/>
            <person name="Salamov A."/>
            <person name="Vandepoele K."/>
            <person name="Beszteri B."/>
            <person name="Gruber A."/>
            <person name="Heijde M."/>
            <person name="Katinka M."/>
            <person name="Mock T."/>
            <person name="Valentin K."/>
            <person name="Verret F."/>
            <person name="Berges J.A."/>
            <person name="Brownlee C."/>
            <person name="Cadoret J.P."/>
            <person name="Chiovitti A."/>
            <person name="Choi C.J."/>
            <person name="Coesel S."/>
            <person name="De Martino A."/>
            <person name="Detter J.C."/>
            <person name="Durkin C."/>
            <person name="Falciatore A."/>
            <person name="Fournet J."/>
            <person name="Haruta M."/>
            <person name="Huysman M.J."/>
            <person name="Jenkins B.D."/>
            <person name="Jiroutova K."/>
            <person name="Jorgensen R.E."/>
            <person name="Joubert Y."/>
            <person name="Kaplan A."/>
            <person name="Kroger N."/>
            <person name="Kroth P.G."/>
            <person name="La Roche J."/>
            <person name="Lindquist E."/>
            <person name="Lommer M."/>
            <person name="Martin-Jezequel V."/>
            <person name="Lopez P.J."/>
            <person name="Lucas S."/>
            <person name="Mangogna M."/>
            <person name="McGinnis K."/>
            <person name="Medlin L.K."/>
            <person name="Montsant A."/>
            <person name="Oudot-Le Secq M.P."/>
            <person name="Napoli C."/>
            <person name="Obornik M."/>
            <person name="Parker M.S."/>
            <person name="Petit J.L."/>
            <person name="Porcel B.M."/>
            <person name="Poulsen N."/>
            <person name="Robison M."/>
            <person name="Rychlewski L."/>
            <person name="Rynearson T.A."/>
            <person name="Schmutz J."/>
            <person name="Shapiro H."/>
            <person name="Siaut M."/>
            <person name="Stanley M."/>
            <person name="Sussman M.R."/>
            <person name="Taylor A.R."/>
            <person name="Vardi A."/>
            <person name="von Dassow P."/>
            <person name="Vyverman W."/>
            <person name="Willis A."/>
            <person name="Wyrwicz L.S."/>
            <person name="Rokhsar D.S."/>
            <person name="Weissenbach J."/>
            <person name="Armbrust E.V."/>
            <person name="Green B.R."/>
            <person name="Van de Peer Y."/>
            <person name="Grigoriev I.V."/>
        </authorList>
    </citation>
    <scope>NUCLEOTIDE SEQUENCE [LARGE SCALE GENOMIC DNA]</scope>
    <source>
        <strain evidence="2 3">CCAP 1055/1</strain>
    </source>
</reference>
<dbReference type="PaxDb" id="2850-Phatr34433"/>
<organism evidence="2 3">
    <name type="scientific">Phaeodactylum tricornutum (strain CCAP 1055/1)</name>
    <dbReference type="NCBI Taxonomy" id="556484"/>
    <lineage>
        <taxon>Eukaryota</taxon>
        <taxon>Sar</taxon>
        <taxon>Stramenopiles</taxon>
        <taxon>Ochrophyta</taxon>
        <taxon>Bacillariophyta</taxon>
        <taxon>Bacillariophyceae</taxon>
        <taxon>Bacillariophycidae</taxon>
        <taxon>Naviculales</taxon>
        <taxon>Phaeodactylaceae</taxon>
        <taxon>Phaeodactylum</taxon>
    </lineage>
</organism>
<sequence>MKIFLLAILCFFVAAQAQEVQIRLLGKNENKNVCDSDEDEMNILIEAAIDQVLEMHNIPVPESYITGNNNRMLRETRDLQRGSGNLCNCWEAPPAMCLWFCPGGGRGLAEAAERRDIAVTSLVQDLMFDEESGIAKAFMQLVSSGRISHRCRRALFRLVVTNNLEISVNVVE</sequence>
<gene>
    <name evidence="2" type="ORF">PHATRDRAFT_34433</name>
</gene>
<dbReference type="EMBL" id="CM000608">
    <property type="protein sequence ID" value="EEC49720.1"/>
    <property type="molecule type" value="Genomic_DNA"/>
</dbReference>
<dbReference type="KEGG" id="pti:PHATRDRAFT_34433"/>
<dbReference type="RefSeq" id="XP_002179022.1">
    <property type="nucleotide sequence ID" value="XM_002178986.1"/>
</dbReference>
<dbReference type="HOGENOM" id="CLU_1558258_0_0_1"/>
<feature type="signal peptide" evidence="1">
    <location>
        <begin position="1"/>
        <end position="17"/>
    </location>
</feature>
<dbReference type="GeneID" id="7199595"/>
<reference evidence="3" key="2">
    <citation type="submission" date="2008-08" db="EMBL/GenBank/DDBJ databases">
        <authorList>
            <consortium name="Diatom Consortium"/>
            <person name="Grigoriev I."/>
            <person name="Grimwood J."/>
            <person name="Kuo A."/>
            <person name="Otillar R.P."/>
            <person name="Salamov A."/>
            <person name="Detter J.C."/>
            <person name="Lindquist E."/>
            <person name="Shapiro H."/>
            <person name="Lucas S."/>
            <person name="Glavina del Rio T."/>
            <person name="Pitluck S."/>
            <person name="Rokhsar D."/>
            <person name="Bowler C."/>
        </authorList>
    </citation>
    <scope>GENOME REANNOTATION</scope>
    <source>
        <strain evidence="3">CCAP 1055/1</strain>
    </source>
</reference>